<dbReference type="Gene3D" id="1.10.10.10">
    <property type="entry name" value="Winged helix-like DNA-binding domain superfamily/Winged helix DNA-binding domain"/>
    <property type="match status" value="1"/>
</dbReference>
<dbReference type="RefSeq" id="WP_163958991.1">
    <property type="nucleotide sequence ID" value="NZ_BAAAES010000007.1"/>
</dbReference>
<protein>
    <submittedName>
        <fullName evidence="6">LysR family transcriptional regulator</fullName>
    </submittedName>
</protein>
<accession>A0ABN1HSC6</accession>
<evidence type="ECO:0000256" key="3">
    <source>
        <dbReference type="ARBA" id="ARBA00023125"/>
    </source>
</evidence>
<evidence type="ECO:0000313" key="6">
    <source>
        <dbReference type="EMBL" id="GAA0665368.1"/>
    </source>
</evidence>
<keyword evidence="7" id="KW-1185">Reference proteome</keyword>
<reference evidence="7" key="1">
    <citation type="journal article" date="2019" name="Int. J. Syst. Evol. Microbiol.">
        <title>The Global Catalogue of Microorganisms (GCM) 10K type strain sequencing project: providing services to taxonomists for standard genome sequencing and annotation.</title>
        <authorList>
            <consortium name="The Broad Institute Genomics Platform"/>
            <consortium name="The Broad Institute Genome Sequencing Center for Infectious Disease"/>
            <person name="Wu L."/>
            <person name="Ma J."/>
        </authorList>
    </citation>
    <scope>NUCLEOTIDE SEQUENCE [LARGE SCALE GENOMIC DNA]</scope>
    <source>
        <strain evidence="7">JCM 14603</strain>
    </source>
</reference>
<keyword evidence="4" id="KW-0804">Transcription</keyword>
<dbReference type="Gene3D" id="3.40.190.290">
    <property type="match status" value="1"/>
</dbReference>
<dbReference type="InterPro" id="IPR036388">
    <property type="entry name" value="WH-like_DNA-bd_sf"/>
</dbReference>
<evidence type="ECO:0000256" key="2">
    <source>
        <dbReference type="ARBA" id="ARBA00023015"/>
    </source>
</evidence>
<dbReference type="InterPro" id="IPR036390">
    <property type="entry name" value="WH_DNA-bd_sf"/>
</dbReference>
<evidence type="ECO:0000256" key="1">
    <source>
        <dbReference type="ARBA" id="ARBA00009437"/>
    </source>
</evidence>
<gene>
    <name evidence="6" type="ORF">GCM10009102_13840</name>
</gene>
<dbReference type="Proteomes" id="UP001500238">
    <property type="component" value="Unassembled WGS sequence"/>
</dbReference>
<dbReference type="CDD" id="cd08422">
    <property type="entry name" value="PBP2_CrgA_like"/>
    <property type="match status" value="1"/>
</dbReference>
<dbReference type="SUPFAM" id="SSF53850">
    <property type="entry name" value="Periplasmic binding protein-like II"/>
    <property type="match status" value="1"/>
</dbReference>
<sequence>MTRRLPDLEAWAIFSRVAERGSFAGAAQALGLSNPTVSKAIARLEARLGVALLSRTSRRLSLTEAGRTALERASRILEDGEALEEEAAEQSDVPRGRVRISAPLSFGTAYVGATLPAFLRQYPDVTLDFALSDRRVDLIADGFDIALRIAALEDSSLLARRLCTVRILLVGSPAYLDRHGRPTHPAQLNDHHALGYTGGTGRGVWRFHHPRFGEETVEPPIRMWTDNADLLNPALLAGEGLALQPEFLVWREIQRGELEVAMSEWSVPALGLHLLTPPSALRPLRVQVLIDHLSKALAKAPWATSTS</sequence>
<dbReference type="PRINTS" id="PR00039">
    <property type="entry name" value="HTHLYSR"/>
</dbReference>
<dbReference type="SUPFAM" id="SSF46785">
    <property type="entry name" value="Winged helix' DNA-binding domain"/>
    <property type="match status" value="1"/>
</dbReference>
<dbReference type="EMBL" id="BAAAES010000007">
    <property type="protein sequence ID" value="GAA0665368.1"/>
    <property type="molecule type" value="Genomic_DNA"/>
</dbReference>
<dbReference type="PROSITE" id="PS50931">
    <property type="entry name" value="HTH_LYSR"/>
    <property type="match status" value="1"/>
</dbReference>
<feature type="domain" description="HTH lysR-type" evidence="5">
    <location>
        <begin position="6"/>
        <end position="63"/>
    </location>
</feature>
<dbReference type="InterPro" id="IPR058163">
    <property type="entry name" value="LysR-type_TF_proteobact-type"/>
</dbReference>
<dbReference type="PANTHER" id="PTHR30537">
    <property type="entry name" value="HTH-TYPE TRANSCRIPTIONAL REGULATOR"/>
    <property type="match status" value="1"/>
</dbReference>
<comment type="caution">
    <text evidence="6">The sequence shown here is derived from an EMBL/GenBank/DDBJ whole genome shotgun (WGS) entry which is preliminary data.</text>
</comment>
<proteinExistence type="inferred from homology"/>
<name>A0ABN1HSC6_9SPHN</name>
<dbReference type="Pfam" id="PF03466">
    <property type="entry name" value="LysR_substrate"/>
    <property type="match status" value="1"/>
</dbReference>
<dbReference type="InterPro" id="IPR005119">
    <property type="entry name" value="LysR_subst-bd"/>
</dbReference>
<dbReference type="PANTHER" id="PTHR30537:SF5">
    <property type="entry name" value="HTH-TYPE TRANSCRIPTIONAL ACTIVATOR TTDR-RELATED"/>
    <property type="match status" value="1"/>
</dbReference>
<evidence type="ECO:0000259" key="5">
    <source>
        <dbReference type="PROSITE" id="PS50931"/>
    </source>
</evidence>
<evidence type="ECO:0000313" key="7">
    <source>
        <dbReference type="Proteomes" id="UP001500238"/>
    </source>
</evidence>
<evidence type="ECO:0000256" key="4">
    <source>
        <dbReference type="ARBA" id="ARBA00023163"/>
    </source>
</evidence>
<comment type="similarity">
    <text evidence="1">Belongs to the LysR transcriptional regulatory family.</text>
</comment>
<dbReference type="Pfam" id="PF00126">
    <property type="entry name" value="HTH_1"/>
    <property type="match status" value="1"/>
</dbReference>
<keyword evidence="3" id="KW-0238">DNA-binding</keyword>
<organism evidence="6 7">
    <name type="scientific">Sphingomonas insulae</name>
    <dbReference type="NCBI Taxonomy" id="424800"/>
    <lineage>
        <taxon>Bacteria</taxon>
        <taxon>Pseudomonadati</taxon>
        <taxon>Pseudomonadota</taxon>
        <taxon>Alphaproteobacteria</taxon>
        <taxon>Sphingomonadales</taxon>
        <taxon>Sphingomonadaceae</taxon>
        <taxon>Sphingomonas</taxon>
    </lineage>
</organism>
<keyword evidence="2" id="KW-0805">Transcription regulation</keyword>
<dbReference type="InterPro" id="IPR000847">
    <property type="entry name" value="LysR_HTH_N"/>
</dbReference>